<accession>A0A8H4W9N7</accession>
<dbReference type="PROSITE" id="PS50097">
    <property type="entry name" value="BTB"/>
    <property type="match status" value="1"/>
</dbReference>
<reference evidence="4 5" key="1">
    <citation type="submission" date="2020-03" db="EMBL/GenBank/DDBJ databases">
        <title>Draft Genome Sequence of Cudoniella acicularis.</title>
        <authorList>
            <person name="Buettner E."/>
            <person name="Kellner H."/>
        </authorList>
    </citation>
    <scope>NUCLEOTIDE SEQUENCE [LARGE SCALE GENOMIC DNA]</scope>
    <source>
        <strain evidence="4 5">DSM 108380</strain>
    </source>
</reference>
<evidence type="ECO:0000259" key="3">
    <source>
        <dbReference type="PROSITE" id="PS50097"/>
    </source>
</evidence>
<gene>
    <name evidence="4" type="ORF">G7Y89_g1320</name>
</gene>
<sequence length="404" mass="45035">MSLISPALPKGSLILVTGANGYIGSHVVDQLLKLGYNVRGTIQNEKPWIEILFSKRRREHGSSAGNFEAVVIEDIAKQGAFNHVIEGVSGIVHVAADLSFDTNAEKVISFAVAANINILSVAAANHTIKRVVLTSSSTACNIAKPFEPTVVITHDTWNNEITYLVKTMQTNLPGIVKGYLIYAASKTASEQQAWKYMEEKKPSFVLNTILPSMNLGTISDQEALTHPAASRRLDRYNNTLRGADSFEAFWLTTVVDFLPSPKQRLSPSNVEEYGSLLSEWRQRIEFLTSDLELRGGERWTVVGTSTPKVVFAVVVEPNPEPFIVHKDLLCRHSQFFKNELSEIRWAHGRIYTKRLKDVDREGFGLVASWLYTGEVNLGFHVALFTPVEFAQLWVLGAELMMPKF</sequence>
<dbReference type="EMBL" id="JAAMPI010000050">
    <property type="protein sequence ID" value="KAF4636780.1"/>
    <property type="molecule type" value="Genomic_DNA"/>
</dbReference>
<dbReference type="InterPro" id="IPR000210">
    <property type="entry name" value="BTB/POZ_dom"/>
</dbReference>
<dbReference type="InterPro" id="IPR001509">
    <property type="entry name" value="Epimerase_deHydtase"/>
</dbReference>
<dbReference type="Pfam" id="PF01370">
    <property type="entry name" value="Epimerase"/>
    <property type="match status" value="1"/>
</dbReference>
<dbReference type="AlphaFoldDB" id="A0A8H4W9N7"/>
<dbReference type="InterPro" id="IPR036291">
    <property type="entry name" value="NAD(P)-bd_dom_sf"/>
</dbReference>
<organism evidence="4 5">
    <name type="scientific">Cudoniella acicularis</name>
    <dbReference type="NCBI Taxonomy" id="354080"/>
    <lineage>
        <taxon>Eukaryota</taxon>
        <taxon>Fungi</taxon>
        <taxon>Dikarya</taxon>
        <taxon>Ascomycota</taxon>
        <taxon>Pezizomycotina</taxon>
        <taxon>Leotiomycetes</taxon>
        <taxon>Helotiales</taxon>
        <taxon>Tricladiaceae</taxon>
        <taxon>Cudoniella</taxon>
    </lineage>
</organism>
<comment type="similarity">
    <text evidence="2">Belongs to the NAD(P)-dependent epimerase/dehydratase family. Dihydroflavonol-4-reductase subfamily.</text>
</comment>
<evidence type="ECO:0000313" key="4">
    <source>
        <dbReference type="EMBL" id="KAF4636780.1"/>
    </source>
</evidence>
<dbReference type="InterPro" id="IPR050425">
    <property type="entry name" value="NAD(P)_dehydrat-like"/>
</dbReference>
<dbReference type="Gene3D" id="3.40.50.720">
    <property type="entry name" value="NAD(P)-binding Rossmann-like Domain"/>
    <property type="match status" value="1"/>
</dbReference>
<protein>
    <recommendedName>
        <fullName evidence="3">BTB domain-containing protein</fullName>
    </recommendedName>
</protein>
<dbReference type="Proteomes" id="UP000566819">
    <property type="component" value="Unassembled WGS sequence"/>
</dbReference>
<name>A0A8H4W9N7_9HELO</name>
<evidence type="ECO:0000256" key="1">
    <source>
        <dbReference type="ARBA" id="ARBA00023002"/>
    </source>
</evidence>
<keyword evidence="1" id="KW-0560">Oxidoreductase</keyword>
<proteinExistence type="inferred from homology"/>
<dbReference type="InterPro" id="IPR011333">
    <property type="entry name" value="SKP1/BTB/POZ_sf"/>
</dbReference>
<dbReference type="CDD" id="cd18186">
    <property type="entry name" value="BTB_POZ_ZBTB_KLHL-like"/>
    <property type="match status" value="1"/>
</dbReference>
<dbReference type="PANTHER" id="PTHR10366">
    <property type="entry name" value="NAD DEPENDENT EPIMERASE/DEHYDRATASE"/>
    <property type="match status" value="1"/>
</dbReference>
<dbReference type="Gene3D" id="3.30.710.10">
    <property type="entry name" value="Potassium Channel Kv1.1, Chain A"/>
    <property type="match status" value="1"/>
</dbReference>
<comment type="caution">
    <text evidence="4">The sequence shown here is derived from an EMBL/GenBank/DDBJ whole genome shotgun (WGS) entry which is preliminary data.</text>
</comment>
<dbReference type="SUPFAM" id="SSF51735">
    <property type="entry name" value="NAD(P)-binding Rossmann-fold domains"/>
    <property type="match status" value="1"/>
</dbReference>
<evidence type="ECO:0000256" key="2">
    <source>
        <dbReference type="ARBA" id="ARBA00023445"/>
    </source>
</evidence>
<dbReference type="SUPFAM" id="SSF54695">
    <property type="entry name" value="POZ domain"/>
    <property type="match status" value="1"/>
</dbReference>
<evidence type="ECO:0000313" key="5">
    <source>
        <dbReference type="Proteomes" id="UP000566819"/>
    </source>
</evidence>
<dbReference type="GO" id="GO:0016616">
    <property type="term" value="F:oxidoreductase activity, acting on the CH-OH group of donors, NAD or NADP as acceptor"/>
    <property type="evidence" value="ECO:0007669"/>
    <property type="project" value="TreeGrafter"/>
</dbReference>
<dbReference type="PANTHER" id="PTHR10366:SF562">
    <property type="entry name" value="ALDEHYDE REDUCTASE II (AFU_ORTHOLOGUE AFUA_1G11360)"/>
    <property type="match status" value="1"/>
</dbReference>
<feature type="domain" description="BTB" evidence="3">
    <location>
        <begin position="307"/>
        <end position="379"/>
    </location>
</feature>
<keyword evidence="5" id="KW-1185">Reference proteome</keyword>
<dbReference type="OrthoDB" id="2735536at2759"/>